<accession>A0A285TA05</accession>
<keyword evidence="3" id="KW-0813">Transport</keyword>
<dbReference type="CDD" id="cd01140">
    <property type="entry name" value="FatB"/>
    <property type="match status" value="1"/>
</dbReference>
<dbReference type="Pfam" id="PF01497">
    <property type="entry name" value="Peripla_BP_2"/>
    <property type="match status" value="1"/>
</dbReference>
<dbReference type="PROSITE" id="PS51257">
    <property type="entry name" value="PROKAR_LIPOPROTEIN"/>
    <property type="match status" value="1"/>
</dbReference>
<keyword evidence="4 7" id="KW-0732">Signal</keyword>
<evidence type="ECO:0000313" key="10">
    <source>
        <dbReference type="Proteomes" id="UP000219636"/>
    </source>
</evidence>
<feature type="region of interest" description="Disordered" evidence="6">
    <location>
        <begin position="25"/>
        <end position="50"/>
    </location>
</feature>
<evidence type="ECO:0000256" key="1">
    <source>
        <dbReference type="ARBA" id="ARBA00004196"/>
    </source>
</evidence>
<dbReference type="InterPro" id="IPR033870">
    <property type="entry name" value="FatB"/>
</dbReference>
<keyword evidence="5" id="KW-0175">Coiled coil</keyword>
<protein>
    <submittedName>
        <fullName evidence="9">Iron complex transport system substrate-binding protein</fullName>
    </submittedName>
</protein>
<evidence type="ECO:0000256" key="3">
    <source>
        <dbReference type="ARBA" id="ARBA00022448"/>
    </source>
</evidence>
<dbReference type="PANTHER" id="PTHR30532">
    <property type="entry name" value="IRON III DICITRATE-BINDING PERIPLASMIC PROTEIN"/>
    <property type="match status" value="1"/>
</dbReference>
<feature type="coiled-coil region" evidence="5">
    <location>
        <begin position="172"/>
        <end position="202"/>
    </location>
</feature>
<dbReference type="RefSeq" id="WP_097074317.1">
    <property type="nucleotide sequence ID" value="NZ_OBMQ01000010.1"/>
</dbReference>
<evidence type="ECO:0000256" key="7">
    <source>
        <dbReference type="SAM" id="SignalP"/>
    </source>
</evidence>
<evidence type="ECO:0000256" key="2">
    <source>
        <dbReference type="ARBA" id="ARBA00008814"/>
    </source>
</evidence>
<evidence type="ECO:0000256" key="5">
    <source>
        <dbReference type="SAM" id="Coils"/>
    </source>
</evidence>
<dbReference type="PROSITE" id="PS50983">
    <property type="entry name" value="FE_B12_PBP"/>
    <property type="match status" value="1"/>
</dbReference>
<comment type="subcellular location">
    <subcellularLocation>
        <location evidence="1">Cell envelope</location>
    </subcellularLocation>
</comment>
<organism evidence="9 10">
    <name type="scientific">Ureibacillus xyleni</name>
    <dbReference type="NCBI Taxonomy" id="614648"/>
    <lineage>
        <taxon>Bacteria</taxon>
        <taxon>Bacillati</taxon>
        <taxon>Bacillota</taxon>
        <taxon>Bacilli</taxon>
        <taxon>Bacillales</taxon>
        <taxon>Caryophanaceae</taxon>
        <taxon>Ureibacillus</taxon>
    </lineage>
</organism>
<dbReference type="GO" id="GO:0030288">
    <property type="term" value="C:outer membrane-bounded periplasmic space"/>
    <property type="evidence" value="ECO:0007669"/>
    <property type="project" value="TreeGrafter"/>
</dbReference>
<dbReference type="SUPFAM" id="SSF53807">
    <property type="entry name" value="Helical backbone' metal receptor"/>
    <property type="match status" value="1"/>
</dbReference>
<dbReference type="Gene3D" id="3.40.50.1980">
    <property type="entry name" value="Nitrogenase molybdenum iron protein domain"/>
    <property type="match status" value="2"/>
</dbReference>
<gene>
    <name evidence="9" type="ORF">SAMN05880501_11092</name>
</gene>
<dbReference type="InterPro" id="IPR051313">
    <property type="entry name" value="Bact_iron-sidero_bind"/>
</dbReference>
<evidence type="ECO:0000259" key="8">
    <source>
        <dbReference type="PROSITE" id="PS50983"/>
    </source>
</evidence>
<reference evidence="10" key="1">
    <citation type="submission" date="2017-08" db="EMBL/GenBank/DDBJ databases">
        <authorList>
            <person name="Varghese N."/>
            <person name="Submissions S."/>
        </authorList>
    </citation>
    <scope>NUCLEOTIDE SEQUENCE [LARGE SCALE GENOMIC DNA]</scope>
    <source>
        <strain evidence="10">JC22</strain>
    </source>
</reference>
<feature type="compositionally biased region" description="Polar residues" evidence="6">
    <location>
        <begin position="30"/>
        <end position="50"/>
    </location>
</feature>
<feature type="signal peptide" evidence="7">
    <location>
        <begin position="1"/>
        <end position="19"/>
    </location>
</feature>
<evidence type="ECO:0000256" key="6">
    <source>
        <dbReference type="SAM" id="MobiDB-lite"/>
    </source>
</evidence>
<dbReference type="PANTHER" id="PTHR30532:SF28">
    <property type="entry name" value="PETROBACTIN-BINDING PROTEIN YCLQ"/>
    <property type="match status" value="1"/>
</dbReference>
<proteinExistence type="inferred from homology"/>
<dbReference type="EMBL" id="OBMQ01000010">
    <property type="protein sequence ID" value="SOC18389.1"/>
    <property type="molecule type" value="Genomic_DNA"/>
</dbReference>
<evidence type="ECO:0000256" key="4">
    <source>
        <dbReference type="ARBA" id="ARBA00022729"/>
    </source>
</evidence>
<dbReference type="GO" id="GO:1901678">
    <property type="term" value="P:iron coordination entity transport"/>
    <property type="evidence" value="ECO:0007669"/>
    <property type="project" value="UniProtKB-ARBA"/>
</dbReference>
<dbReference type="InterPro" id="IPR002491">
    <property type="entry name" value="ABC_transptr_periplasmic_BD"/>
</dbReference>
<name>A0A285TA05_9BACL</name>
<dbReference type="AlphaFoldDB" id="A0A285TA05"/>
<feature type="chain" id="PRO_5039451650" evidence="7">
    <location>
        <begin position="20"/>
        <end position="329"/>
    </location>
</feature>
<keyword evidence="10" id="KW-1185">Reference proteome</keyword>
<dbReference type="OrthoDB" id="63946at2"/>
<comment type="similarity">
    <text evidence="2">Belongs to the bacterial solute-binding protein 8 family.</text>
</comment>
<evidence type="ECO:0000313" key="9">
    <source>
        <dbReference type="EMBL" id="SOC18389.1"/>
    </source>
</evidence>
<feature type="domain" description="Fe/B12 periplasmic-binding" evidence="8">
    <location>
        <begin position="71"/>
        <end position="329"/>
    </location>
</feature>
<dbReference type="Proteomes" id="UP000219636">
    <property type="component" value="Unassembled WGS sequence"/>
</dbReference>
<sequence length="329" mass="36031">MKNFKWLTLLLAALLLVLAACGSKEESTENTDTNTGSEEATTETGNSTYPLTVKSTVEGYDDVTFEEMPKKIVVMDYGFLDTLDTLGVEVTGVSKGVFPEHLAKYEDEKYLNAGTLKEPLFEDIAAMEPDAIFISGRQADFYDQLSEIAPTVFVGVDTANYWNSFIDSVNIAAEMFGKQDEAKEKLAEVEKAIEDVKAVSSENGKALVTLYNETLSAYGPGDGSRFGYVHSVFGFQAADESLENSTHGAQLTYEQVLKINPELLFVVDRVAATGEESNVKEAIENEIINKTTAAQNGKIVYLDGALWYLVTGGLQSELAKIEEIKNELK</sequence>